<dbReference type="RefSeq" id="WP_381019073.1">
    <property type="nucleotide sequence ID" value="NZ_JBHSNY010000003.1"/>
</dbReference>
<feature type="region of interest" description="Disordered" evidence="1">
    <location>
        <begin position="20"/>
        <end position="44"/>
    </location>
</feature>
<keyword evidence="3" id="KW-1185">Reference proteome</keyword>
<proteinExistence type="predicted"/>
<name>A0ABW0UKK8_9ACTN</name>
<feature type="compositionally biased region" description="Basic and acidic residues" evidence="1">
    <location>
        <begin position="20"/>
        <end position="34"/>
    </location>
</feature>
<evidence type="ECO:0000313" key="2">
    <source>
        <dbReference type="EMBL" id="MFC5633738.1"/>
    </source>
</evidence>
<accession>A0ABW0UKK8</accession>
<organism evidence="2 3">
    <name type="scientific">Streptomyces bullii</name>
    <dbReference type="NCBI Taxonomy" id="349910"/>
    <lineage>
        <taxon>Bacteria</taxon>
        <taxon>Bacillati</taxon>
        <taxon>Actinomycetota</taxon>
        <taxon>Actinomycetes</taxon>
        <taxon>Kitasatosporales</taxon>
        <taxon>Streptomycetaceae</taxon>
        <taxon>Streptomyces</taxon>
    </lineage>
</organism>
<sequence length="128" mass="14157">MNPNTTHRVLREVLAERARQDAKFGEQNHHDGTGNKEQQAAAESARRWCQDAFASGYGTWSDVLAEEVAEANAERDPARLRAELVQVAAVAVAWVEALDRRQLAALRAQLGHATTEETSSTYERGEGR</sequence>
<dbReference type="Proteomes" id="UP001596154">
    <property type="component" value="Unassembled WGS sequence"/>
</dbReference>
<reference evidence="3" key="1">
    <citation type="journal article" date="2019" name="Int. J. Syst. Evol. Microbiol.">
        <title>The Global Catalogue of Microorganisms (GCM) 10K type strain sequencing project: providing services to taxonomists for standard genome sequencing and annotation.</title>
        <authorList>
            <consortium name="The Broad Institute Genomics Platform"/>
            <consortium name="The Broad Institute Genome Sequencing Center for Infectious Disease"/>
            <person name="Wu L."/>
            <person name="Ma J."/>
        </authorList>
    </citation>
    <scope>NUCLEOTIDE SEQUENCE [LARGE SCALE GENOMIC DNA]</scope>
    <source>
        <strain evidence="3">CGMCC 4.7248</strain>
    </source>
</reference>
<protein>
    <submittedName>
        <fullName evidence="2">Uncharacterized protein</fullName>
    </submittedName>
</protein>
<dbReference type="EMBL" id="JBHSNY010000003">
    <property type="protein sequence ID" value="MFC5633738.1"/>
    <property type="molecule type" value="Genomic_DNA"/>
</dbReference>
<gene>
    <name evidence="2" type="ORF">ACFPZJ_08020</name>
</gene>
<evidence type="ECO:0000256" key="1">
    <source>
        <dbReference type="SAM" id="MobiDB-lite"/>
    </source>
</evidence>
<comment type="caution">
    <text evidence="2">The sequence shown here is derived from an EMBL/GenBank/DDBJ whole genome shotgun (WGS) entry which is preliminary data.</text>
</comment>
<evidence type="ECO:0000313" key="3">
    <source>
        <dbReference type="Proteomes" id="UP001596154"/>
    </source>
</evidence>